<dbReference type="Proteomes" id="UP000076962">
    <property type="component" value="Unassembled WGS sequence"/>
</dbReference>
<dbReference type="AlphaFoldDB" id="A0A176S686"/>
<sequence length="87" mass="9645">MPNSAGRKLIRPAVFYQPRRFELFNHCANILIDYNSFSSNLGAIIFVGTNCDNSNIQTNSGSFFQELSATQSNQYQASGYSPCHGES</sequence>
<reference evidence="1 2" key="1">
    <citation type="submission" date="2016-05" db="EMBL/GenBank/DDBJ databases">
        <title>Single-cell genome of chain-forming Candidatus Thiomargarita nelsonii and comparison to other large sulfur-oxidizing bacteria.</title>
        <authorList>
            <person name="Winkel M."/>
            <person name="Salman V."/>
            <person name="Woyke T."/>
            <person name="Schulz-Vogt H."/>
            <person name="Richter M."/>
            <person name="Flood B."/>
            <person name="Bailey J."/>
            <person name="Amann R."/>
            <person name="Mussmann M."/>
        </authorList>
    </citation>
    <scope>NUCLEOTIDE SEQUENCE [LARGE SCALE GENOMIC DNA]</scope>
    <source>
        <strain evidence="1 2">THI036</strain>
    </source>
</reference>
<accession>A0A176S686</accession>
<evidence type="ECO:0000313" key="2">
    <source>
        <dbReference type="Proteomes" id="UP000076962"/>
    </source>
</evidence>
<evidence type="ECO:0000313" key="1">
    <source>
        <dbReference type="EMBL" id="OAD23369.1"/>
    </source>
</evidence>
<name>A0A176S686_9GAMM</name>
<protein>
    <submittedName>
        <fullName evidence="1">Uncharacterized protein</fullName>
    </submittedName>
</protein>
<proteinExistence type="predicted"/>
<gene>
    <name evidence="1" type="ORF">THIOM_000803</name>
</gene>
<organism evidence="1 2">
    <name type="scientific">Candidatus Thiomargarita nelsonii</name>
    <dbReference type="NCBI Taxonomy" id="1003181"/>
    <lineage>
        <taxon>Bacteria</taxon>
        <taxon>Pseudomonadati</taxon>
        <taxon>Pseudomonadota</taxon>
        <taxon>Gammaproteobacteria</taxon>
        <taxon>Thiotrichales</taxon>
        <taxon>Thiotrichaceae</taxon>
        <taxon>Thiomargarita</taxon>
    </lineage>
</organism>
<keyword evidence="2" id="KW-1185">Reference proteome</keyword>
<dbReference type="EMBL" id="LUTY01000403">
    <property type="protein sequence ID" value="OAD23369.1"/>
    <property type="molecule type" value="Genomic_DNA"/>
</dbReference>
<comment type="caution">
    <text evidence="1">The sequence shown here is derived from an EMBL/GenBank/DDBJ whole genome shotgun (WGS) entry which is preliminary data.</text>
</comment>